<dbReference type="AlphaFoldDB" id="A0AAW7K129"/>
<dbReference type="Pfam" id="PF00356">
    <property type="entry name" value="LacI"/>
    <property type="match status" value="1"/>
</dbReference>
<reference evidence="6 8" key="1">
    <citation type="submission" date="2015-03" db="EMBL/GenBank/DDBJ databases">
        <authorList>
            <consortium name="Pathogen Informatics"/>
            <person name="Murphy D."/>
        </authorList>
    </citation>
    <scope>NUCLEOTIDE SEQUENCE [LARGE SCALE GENOMIC DNA]</scope>
    <source>
        <strain evidence="8">type strain: CIP110231</strain>
        <strain evidence="6">Type strain: CIP110231</strain>
    </source>
</reference>
<dbReference type="PROSITE" id="PS00356">
    <property type="entry name" value="HTH_LACI_1"/>
    <property type="match status" value="1"/>
</dbReference>
<gene>
    <name evidence="6" type="primary">rbsR_4</name>
    <name evidence="6" type="ORF">ERS137967_02422</name>
    <name evidence="7" type="ORF">QVN42_16825</name>
</gene>
<dbReference type="Gene3D" id="1.10.260.40">
    <property type="entry name" value="lambda repressor-like DNA-binding domains"/>
    <property type="match status" value="1"/>
</dbReference>
<dbReference type="CDD" id="cd06288">
    <property type="entry name" value="PBP1_sucrose_transcription_regulator"/>
    <property type="match status" value="1"/>
</dbReference>
<evidence type="ECO:0000313" key="9">
    <source>
        <dbReference type="Proteomes" id="UP001167864"/>
    </source>
</evidence>
<keyword evidence="1" id="KW-0678">Repressor</keyword>
<dbReference type="GO" id="GO:0003700">
    <property type="term" value="F:DNA-binding transcription factor activity"/>
    <property type="evidence" value="ECO:0007669"/>
    <property type="project" value="TreeGrafter"/>
</dbReference>
<comment type="caution">
    <text evidence="7">The sequence shown here is derived from an EMBL/GenBank/DDBJ whole genome shotgun (WGS) entry which is preliminary data.</text>
</comment>
<dbReference type="InterPro" id="IPR001761">
    <property type="entry name" value="Peripla_BP/Lac1_sug-bd_dom"/>
</dbReference>
<feature type="domain" description="HTH lacI-type" evidence="5">
    <location>
        <begin position="2"/>
        <end position="56"/>
    </location>
</feature>
<keyword evidence="3 7" id="KW-0238">DNA-binding</keyword>
<dbReference type="InterPro" id="IPR000843">
    <property type="entry name" value="HTH_LacI"/>
</dbReference>
<evidence type="ECO:0000313" key="7">
    <source>
        <dbReference type="EMBL" id="MDN0089018.1"/>
    </source>
</evidence>
<proteinExistence type="predicted"/>
<dbReference type="SUPFAM" id="SSF53822">
    <property type="entry name" value="Periplasmic binding protein-like I"/>
    <property type="match status" value="1"/>
</dbReference>
<dbReference type="Proteomes" id="UP001167864">
    <property type="component" value="Unassembled WGS sequence"/>
</dbReference>
<dbReference type="EMBL" id="CPYD01000008">
    <property type="protein sequence ID" value="CNE74235.1"/>
    <property type="molecule type" value="Genomic_DNA"/>
</dbReference>
<name>A0AAW7K129_9GAMM</name>
<reference evidence="7" key="2">
    <citation type="submission" date="2023-06" db="EMBL/GenBank/DDBJ databases">
        <authorList>
            <person name="Polev D.E."/>
            <person name="Saitova A.T."/>
            <person name="Bogumilchik E.A."/>
            <person name="Kokorina G.I."/>
            <person name="Voskresenskaia E.A."/>
        </authorList>
    </citation>
    <scope>NUCLEOTIDE SEQUENCE</scope>
    <source>
        <strain evidence="7">2145 StPb PI</strain>
    </source>
</reference>
<dbReference type="Gene3D" id="3.40.50.2300">
    <property type="match status" value="2"/>
</dbReference>
<dbReference type="SMART" id="SM00354">
    <property type="entry name" value="HTH_LACI"/>
    <property type="match status" value="1"/>
</dbReference>
<sequence length="331" mass="36673">MASLKDVAKLASVSLMTVSRAINNPEQLRPETYQRVMQAIDALNYVPDFSARKMRGNTTKTSTLGVLAFDTATTPFSVEMLLSIELTARECGWNSFLVNQTSAEDSERAVNQLLSQRPDGIIFTTMGLRSIQIPARLMDKKLVLANCVSDNSDVASYIPDDFLGQYQAIKRLIECGYRRPLCFYLPENTLAAQARRAGAEKAWQDAGLPLSDLRQEHMIWGDEHYPDVVTLLNAHCPNDKLDFDILVCGNDRIAFLAYQVLLAKGIKIPQQVGVLGYDNMVGIGGLFLPPLTTVQLPHDEIGRAAALHLIQGRTDSEIHKIPCPLLERSSL</sequence>
<evidence type="ECO:0000256" key="3">
    <source>
        <dbReference type="ARBA" id="ARBA00023125"/>
    </source>
</evidence>
<dbReference type="GO" id="GO:0000976">
    <property type="term" value="F:transcription cis-regulatory region binding"/>
    <property type="evidence" value="ECO:0007669"/>
    <property type="project" value="TreeGrafter"/>
</dbReference>
<dbReference type="Proteomes" id="UP000040578">
    <property type="component" value="Unassembled WGS sequence"/>
</dbReference>
<evidence type="ECO:0000313" key="8">
    <source>
        <dbReference type="Proteomes" id="UP000040578"/>
    </source>
</evidence>
<protein>
    <submittedName>
        <fullName evidence="7">LacI family DNA-binding transcriptional regulator</fullName>
    </submittedName>
    <submittedName>
        <fullName evidence="6">LacI family sugar-binding transcriptional regulator</fullName>
    </submittedName>
</protein>
<dbReference type="InterPro" id="IPR010982">
    <property type="entry name" value="Lambda_DNA-bd_dom_sf"/>
</dbReference>
<keyword evidence="2" id="KW-0805">Transcription regulation</keyword>
<dbReference type="PANTHER" id="PTHR30146">
    <property type="entry name" value="LACI-RELATED TRANSCRIPTIONAL REPRESSOR"/>
    <property type="match status" value="1"/>
</dbReference>
<dbReference type="PANTHER" id="PTHR30146:SF151">
    <property type="entry name" value="HTH-TYPE TRANSCRIPTIONAL REPRESSOR CYTR"/>
    <property type="match status" value="1"/>
</dbReference>
<evidence type="ECO:0000259" key="5">
    <source>
        <dbReference type="PROSITE" id="PS50932"/>
    </source>
</evidence>
<dbReference type="Pfam" id="PF00532">
    <property type="entry name" value="Peripla_BP_1"/>
    <property type="match status" value="1"/>
</dbReference>
<keyword evidence="4" id="KW-0804">Transcription</keyword>
<evidence type="ECO:0000313" key="6">
    <source>
        <dbReference type="EMBL" id="CNE74235.1"/>
    </source>
</evidence>
<keyword evidence="8" id="KW-1185">Reference proteome</keyword>
<dbReference type="PROSITE" id="PS50932">
    <property type="entry name" value="HTH_LACI_2"/>
    <property type="match status" value="1"/>
</dbReference>
<evidence type="ECO:0000256" key="4">
    <source>
        <dbReference type="ARBA" id="ARBA00023163"/>
    </source>
</evidence>
<dbReference type="RefSeq" id="WP_049599081.1">
    <property type="nucleotide sequence ID" value="NZ_CPYD01000008.1"/>
</dbReference>
<evidence type="ECO:0000256" key="2">
    <source>
        <dbReference type="ARBA" id="ARBA00023015"/>
    </source>
</evidence>
<evidence type="ECO:0000256" key="1">
    <source>
        <dbReference type="ARBA" id="ARBA00022491"/>
    </source>
</evidence>
<dbReference type="EMBL" id="JAUEHU010000021">
    <property type="protein sequence ID" value="MDN0089018.1"/>
    <property type="molecule type" value="Genomic_DNA"/>
</dbReference>
<dbReference type="SUPFAM" id="SSF47413">
    <property type="entry name" value="lambda repressor-like DNA-binding domains"/>
    <property type="match status" value="1"/>
</dbReference>
<organism evidence="7 9">
    <name type="scientific">Yersinia nurmii</name>
    <dbReference type="NCBI Taxonomy" id="685706"/>
    <lineage>
        <taxon>Bacteria</taxon>
        <taxon>Pseudomonadati</taxon>
        <taxon>Pseudomonadota</taxon>
        <taxon>Gammaproteobacteria</taxon>
        <taxon>Enterobacterales</taxon>
        <taxon>Yersiniaceae</taxon>
        <taxon>Yersinia</taxon>
    </lineage>
</organism>
<dbReference type="InterPro" id="IPR028082">
    <property type="entry name" value="Peripla_BP_I"/>
</dbReference>
<accession>A0AAW7K129</accession>
<dbReference type="CDD" id="cd01392">
    <property type="entry name" value="HTH_LacI"/>
    <property type="match status" value="1"/>
</dbReference>